<evidence type="ECO:0000259" key="2">
    <source>
        <dbReference type="Pfam" id="PF12146"/>
    </source>
</evidence>
<reference evidence="3 4" key="1">
    <citation type="submission" date="2019-04" db="EMBL/GenBank/DDBJ databases">
        <authorList>
            <person name="Feng G."/>
            <person name="Zhang J."/>
            <person name="Zhu H."/>
        </authorList>
    </citation>
    <scope>NUCLEOTIDE SEQUENCE [LARGE SCALE GENOMIC DNA]</scope>
    <source>
        <strain evidence="3 4">JCM 31653</strain>
    </source>
</reference>
<dbReference type="Pfam" id="PF12146">
    <property type="entry name" value="Hydrolase_4"/>
    <property type="match status" value="1"/>
</dbReference>
<keyword evidence="1" id="KW-0812">Transmembrane</keyword>
<evidence type="ECO:0000313" key="4">
    <source>
        <dbReference type="Proteomes" id="UP000297549"/>
    </source>
</evidence>
<dbReference type="Gene3D" id="3.40.50.1820">
    <property type="entry name" value="alpha/beta hydrolase"/>
    <property type="match status" value="2"/>
</dbReference>
<dbReference type="EMBL" id="SRLC01000002">
    <property type="protein sequence ID" value="TGE21354.1"/>
    <property type="molecule type" value="Genomic_DNA"/>
</dbReference>
<evidence type="ECO:0000256" key="1">
    <source>
        <dbReference type="SAM" id="Phobius"/>
    </source>
</evidence>
<dbReference type="SUPFAM" id="SSF53474">
    <property type="entry name" value="alpha/beta-Hydrolases"/>
    <property type="match status" value="1"/>
</dbReference>
<feature type="domain" description="Serine aminopeptidase S33" evidence="2">
    <location>
        <begin position="70"/>
        <end position="181"/>
    </location>
</feature>
<evidence type="ECO:0000313" key="3">
    <source>
        <dbReference type="EMBL" id="TGE21354.1"/>
    </source>
</evidence>
<dbReference type="InterPro" id="IPR022742">
    <property type="entry name" value="Hydrolase_4"/>
</dbReference>
<comment type="caution">
    <text evidence="3">The sequence shown here is derived from an EMBL/GenBank/DDBJ whole genome shotgun (WGS) entry which is preliminary data.</text>
</comment>
<accession>A0A4Z0PVN1</accession>
<feature type="transmembrane region" description="Helical" evidence="1">
    <location>
        <begin position="6"/>
        <end position="24"/>
    </location>
</feature>
<dbReference type="AlphaFoldDB" id="A0A4Z0PVN1"/>
<organism evidence="3 4">
    <name type="scientific">Hymenobacter aquaticus</name>
    <dbReference type="NCBI Taxonomy" id="1867101"/>
    <lineage>
        <taxon>Bacteria</taxon>
        <taxon>Pseudomonadati</taxon>
        <taxon>Bacteroidota</taxon>
        <taxon>Cytophagia</taxon>
        <taxon>Cytophagales</taxon>
        <taxon>Hymenobacteraceae</taxon>
        <taxon>Hymenobacter</taxon>
    </lineage>
</organism>
<sequence>MKVLFGVVGFVALLYVAVLVVLYFKQERLLFFPTKLPADYRFSFSQPAEERWITTTDGTRLHGLLFPADSSRGLIFYLHGNAGALDSWGDAASLYTELGYSVFMLDYRSYGKSGGTISSQEQFLSDVQTAYQQLLPEFPEARTIVLGYSLGTGAAAWLAARQHPRLLLLQAPYFSMRATARQHYPWVPGFVVRYPLGTDAVLPRVKCPIVIFHGEHDEVIDYRTTMQLKDLLKPQDQFITLVGAGHNGMTSNPDYRAHIRRILGQLPLIP</sequence>
<dbReference type="OrthoDB" id="9777090at2"/>
<name>A0A4Z0PVN1_9BACT</name>
<dbReference type="Proteomes" id="UP000297549">
    <property type="component" value="Unassembled WGS sequence"/>
</dbReference>
<protein>
    <submittedName>
        <fullName evidence="3">Alpha/beta fold hydrolase</fullName>
    </submittedName>
</protein>
<dbReference type="PANTHER" id="PTHR12277:SF81">
    <property type="entry name" value="PROTEIN ABHD13"/>
    <property type="match status" value="1"/>
</dbReference>
<keyword evidence="4" id="KW-1185">Reference proteome</keyword>
<keyword evidence="1" id="KW-0472">Membrane</keyword>
<dbReference type="InterPro" id="IPR029058">
    <property type="entry name" value="AB_hydrolase_fold"/>
</dbReference>
<dbReference type="RefSeq" id="WP_135463904.1">
    <property type="nucleotide sequence ID" value="NZ_SRLC01000002.1"/>
</dbReference>
<keyword evidence="1" id="KW-1133">Transmembrane helix</keyword>
<dbReference type="PANTHER" id="PTHR12277">
    <property type="entry name" value="ALPHA/BETA HYDROLASE DOMAIN-CONTAINING PROTEIN"/>
    <property type="match status" value="1"/>
</dbReference>
<gene>
    <name evidence="3" type="ORF">E5K00_13775</name>
</gene>
<keyword evidence="3" id="KW-0378">Hydrolase</keyword>
<proteinExistence type="predicted"/>
<dbReference type="GO" id="GO:0016787">
    <property type="term" value="F:hydrolase activity"/>
    <property type="evidence" value="ECO:0007669"/>
    <property type="project" value="UniProtKB-KW"/>
</dbReference>